<name>A0A6V7XIV2_MELEN</name>
<protein>
    <submittedName>
        <fullName evidence="2">Uncharacterized protein</fullName>
    </submittedName>
</protein>
<comment type="caution">
    <text evidence="2">The sequence shown here is derived from an EMBL/GenBank/DDBJ whole genome shotgun (WGS) entry which is preliminary data.</text>
</comment>
<proteinExistence type="predicted"/>
<reference evidence="2 3" key="1">
    <citation type="submission" date="2020-08" db="EMBL/GenBank/DDBJ databases">
        <authorList>
            <person name="Koutsovoulos G."/>
            <person name="Danchin GJ E."/>
        </authorList>
    </citation>
    <scope>NUCLEOTIDE SEQUENCE [LARGE SCALE GENOMIC DNA]</scope>
</reference>
<evidence type="ECO:0000313" key="3">
    <source>
        <dbReference type="Proteomes" id="UP000580250"/>
    </source>
</evidence>
<keyword evidence="1" id="KW-0812">Transmembrane</keyword>
<dbReference type="Proteomes" id="UP000580250">
    <property type="component" value="Unassembled WGS sequence"/>
</dbReference>
<feature type="transmembrane region" description="Helical" evidence="1">
    <location>
        <begin position="100"/>
        <end position="122"/>
    </location>
</feature>
<organism evidence="2 3">
    <name type="scientific">Meloidogyne enterolobii</name>
    <name type="common">Root-knot nematode worm</name>
    <name type="synonym">Meloidogyne mayaguensis</name>
    <dbReference type="NCBI Taxonomy" id="390850"/>
    <lineage>
        <taxon>Eukaryota</taxon>
        <taxon>Metazoa</taxon>
        <taxon>Ecdysozoa</taxon>
        <taxon>Nematoda</taxon>
        <taxon>Chromadorea</taxon>
        <taxon>Rhabditida</taxon>
        <taxon>Tylenchina</taxon>
        <taxon>Tylenchomorpha</taxon>
        <taxon>Tylenchoidea</taxon>
        <taxon>Meloidogynidae</taxon>
        <taxon>Meloidogyninae</taxon>
        <taxon>Meloidogyne</taxon>
    </lineage>
</organism>
<keyword evidence="1" id="KW-0472">Membrane</keyword>
<evidence type="ECO:0000313" key="2">
    <source>
        <dbReference type="EMBL" id="CAD2198797.1"/>
    </source>
</evidence>
<sequence>MNIIQKLMYLRGLYKYYSANFLQKQLIDKQIINQLSIESRLFIKQTNDQKISSLSEKIQSSINLLQNPTDCFTAKIFVCPVSKLGNLYKNIFFLFRRKKAVLVGDLVFCCIGFGKFLIFNFIKLLFNSFCFIFAFKSGRTVVFTNETIRVVNNQYDVKWNELFKTASKCSYTEHVKLSKILQNFCDKTISILAYK</sequence>
<accession>A0A6V7XIV2</accession>
<keyword evidence="1" id="KW-1133">Transmembrane helix</keyword>
<gene>
    <name evidence="2" type="ORF">MENT_LOCUS52150</name>
</gene>
<dbReference type="EMBL" id="CAJEWN010001610">
    <property type="protein sequence ID" value="CAD2198797.1"/>
    <property type="molecule type" value="Genomic_DNA"/>
</dbReference>
<dbReference type="AlphaFoldDB" id="A0A6V7XIV2"/>
<evidence type="ECO:0000256" key="1">
    <source>
        <dbReference type="SAM" id="Phobius"/>
    </source>
</evidence>